<dbReference type="InterPro" id="IPR035903">
    <property type="entry name" value="HesB-like_dom_sf"/>
</dbReference>
<evidence type="ECO:0008006" key="4">
    <source>
        <dbReference type="Google" id="ProtNLM"/>
    </source>
</evidence>
<accession>A0A292YNE8</accession>
<dbReference type="EMBL" id="BDUF01000057">
    <property type="protein sequence ID" value="GAX90431.1"/>
    <property type="molecule type" value="Genomic_DNA"/>
</dbReference>
<dbReference type="Proteomes" id="UP000217785">
    <property type="component" value="Unassembled WGS sequence"/>
</dbReference>
<proteinExistence type="inferred from homology"/>
<dbReference type="SUPFAM" id="SSF89360">
    <property type="entry name" value="HesB-like domain"/>
    <property type="match status" value="1"/>
</dbReference>
<evidence type="ECO:0000313" key="3">
    <source>
        <dbReference type="Proteomes" id="UP000217785"/>
    </source>
</evidence>
<organism evidence="2 3">
    <name type="scientific">Effusibacillus lacus</name>
    <dbReference type="NCBI Taxonomy" id="1348429"/>
    <lineage>
        <taxon>Bacteria</taxon>
        <taxon>Bacillati</taxon>
        <taxon>Bacillota</taxon>
        <taxon>Bacilli</taxon>
        <taxon>Bacillales</taxon>
        <taxon>Alicyclobacillaceae</taxon>
        <taxon>Effusibacillus</taxon>
    </lineage>
</organism>
<evidence type="ECO:0000256" key="1">
    <source>
        <dbReference type="ARBA" id="ARBA00006718"/>
    </source>
</evidence>
<comment type="caution">
    <text evidence="2">The sequence shown here is derived from an EMBL/GenBank/DDBJ whole genome shotgun (WGS) entry which is preliminary data.</text>
</comment>
<name>A0A292YNE8_9BACL</name>
<sequence length="94" mass="10412">MNISITKGAVDWFKQEMDAQPGDSIRFFARYGGCSTVQSGFSLGVAKDTPHAVGISTVVDGMTFYMEDDLWDLNVQDLVVDFDEASGELRFSFE</sequence>
<dbReference type="AlphaFoldDB" id="A0A292YNE8"/>
<dbReference type="PIRSF" id="PIRSF034852">
    <property type="entry name" value="UCP034852"/>
    <property type="match status" value="1"/>
</dbReference>
<gene>
    <name evidence="2" type="ORF">EFBL_2058</name>
</gene>
<dbReference type="Gene3D" id="2.60.300.12">
    <property type="entry name" value="HesB-like domain"/>
    <property type="match status" value="1"/>
</dbReference>
<evidence type="ECO:0000313" key="2">
    <source>
        <dbReference type="EMBL" id="GAX90431.1"/>
    </source>
</evidence>
<keyword evidence="3" id="KW-1185">Reference proteome</keyword>
<reference evidence="3" key="1">
    <citation type="submission" date="2017-07" db="EMBL/GenBank/DDBJ databases">
        <title>Draft genome sequence of Effusibacillus lacus strain skLN1.</title>
        <authorList>
            <person name="Watanabe M."/>
            <person name="Kojima H."/>
            <person name="Fukui M."/>
        </authorList>
    </citation>
    <scope>NUCLEOTIDE SEQUENCE [LARGE SCALE GENOMIC DNA]</scope>
    <source>
        <strain evidence="3">skLN1</strain>
    </source>
</reference>
<dbReference type="InterPro" id="IPR008326">
    <property type="entry name" value="PdhI-like"/>
</dbReference>
<comment type="similarity">
    <text evidence="1">Belongs to the HesB/IscA family.</text>
</comment>
<protein>
    <recommendedName>
        <fullName evidence="4">FeS cluster biogenesis domain-containing protein</fullName>
    </recommendedName>
</protein>
<dbReference type="OrthoDB" id="1645729at2"/>
<dbReference type="RefSeq" id="WP_096182156.1">
    <property type="nucleotide sequence ID" value="NZ_BDUF01000057.1"/>
</dbReference>